<evidence type="ECO:0000256" key="2">
    <source>
        <dbReference type="ARBA" id="ARBA00009840"/>
    </source>
</evidence>
<evidence type="ECO:0000313" key="6">
    <source>
        <dbReference type="EMBL" id="NJC41251.1"/>
    </source>
</evidence>
<evidence type="ECO:0000256" key="5">
    <source>
        <dbReference type="ARBA" id="ARBA00023172"/>
    </source>
</evidence>
<sequence>MNASLVAFFAASVVALIALGWALMERRRAAAAETRAWELRERHAETEARMRLFEDQAATSTELLRAQAAQSANTVAEELLKRTDETFRNRELMAQQRMEAQLKPVADTLKQFQEQVAALEKVRAEETGGLKEQLQLLMTASTATRDEARRLTEALKGNTGRRGRWGEQTCRNVLEAAGMAGRFDFEEQTSAANEEGRHSRPDFIVRLPGGGMFVIDAKVSLAFGDETDGDEEAQRLAASLRTAASMKTHVRQLASKAYQDQFKPSPDFVAMFVPGDAFLAAALDHEPELMTTAMASRVVIVTPTTLFALCKAVAYGWRAEEQAKNAEDVARLGKELYKRLSVMGGHAASVGKALEAAVGRYNQFVGSLESQVMVSARRFEDLQVDHEGKDLPDLIPVEQTPRALSRPELIAPAPERVAG</sequence>
<accession>A0A7X5YL73</accession>
<dbReference type="RefSeq" id="WP_168046195.1">
    <property type="nucleotide sequence ID" value="NZ_JAATJM010000001.1"/>
</dbReference>
<comment type="similarity">
    <text evidence="2">Belongs to the RmuC family.</text>
</comment>
<proteinExistence type="inferred from homology"/>
<evidence type="ECO:0000313" key="7">
    <source>
        <dbReference type="Proteomes" id="UP000587415"/>
    </source>
</evidence>
<evidence type="ECO:0000256" key="3">
    <source>
        <dbReference type="ARBA" id="ARBA00021840"/>
    </source>
</evidence>
<dbReference type="Pfam" id="PF02646">
    <property type="entry name" value="RmuC"/>
    <property type="match status" value="1"/>
</dbReference>
<dbReference type="PANTHER" id="PTHR30563">
    <property type="entry name" value="DNA RECOMBINATION PROTEIN RMUC"/>
    <property type="match status" value="1"/>
</dbReference>
<protein>
    <recommendedName>
        <fullName evidence="3">DNA recombination protein RmuC homolog</fullName>
    </recommendedName>
</protein>
<dbReference type="EMBL" id="JAATJM010000001">
    <property type="protein sequence ID" value="NJC41251.1"/>
    <property type="molecule type" value="Genomic_DNA"/>
</dbReference>
<keyword evidence="5" id="KW-0233">DNA recombination</keyword>
<keyword evidence="7" id="KW-1185">Reference proteome</keyword>
<evidence type="ECO:0000256" key="4">
    <source>
        <dbReference type="ARBA" id="ARBA00023054"/>
    </source>
</evidence>
<gene>
    <name evidence="6" type="ORF">GGQ87_001509</name>
</gene>
<evidence type="ECO:0000256" key="1">
    <source>
        <dbReference type="ARBA" id="ARBA00003416"/>
    </source>
</evidence>
<dbReference type="PANTHER" id="PTHR30563:SF0">
    <property type="entry name" value="DNA RECOMBINATION PROTEIN RMUC"/>
    <property type="match status" value="1"/>
</dbReference>
<keyword evidence="4" id="KW-0175">Coiled coil</keyword>
<dbReference type="InterPro" id="IPR003798">
    <property type="entry name" value="DNA_recombination_RmuC"/>
</dbReference>
<comment type="function">
    <text evidence="1">Involved in DNA recombination.</text>
</comment>
<dbReference type="Proteomes" id="UP000587415">
    <property type="component" value="Unassembled WGS sequence"/>
</dbReference>
<dbReference type="GO" id="GO:0006310">
    <property type="term" value="P:DNA recombination"/>
    <property type="evidence" value="ECO:0007669"/>
    <property type="project" value="UniProtKB-KW"/>
</dbReference>
<reference evidence="6 7" key="1">
    <citation type="submission" date="2020-03" db="EMBL/GenBank/DDBJ databases">
        <title>Genomic Encyclopedia of Type Strains, Phase IV (KMG-IV): sequencing the most valuable type-strain genomes for metagenomic binning, comparative biology and taxonomic classification.</title>
        <authorList>
            <person name="Goeker M."/>
        </authorList>
    </citation>
    <scope>NUCLEOTIDE SEQUENCE [LARGE SCALE GENOMIC DNA]</scope>
    <source>
        <strain evidence="6 7">DSM 4736</strain>
    </source>
</reference>
<organism evidence="6 7">
    <name type="scientific">Brevundimonas alba</name>
    <dbReference type="NCBI Taxonomy" id="74314"/>
    <lineage>
        <taxon>Bacteria</taxon>
        <taxon>Pseudomonadati</taxon>
        <taxon>Pseudomonadota</taxon>
        <taxon>Alphaproteobacteria</taxon>
        <taxon>Caulobacterales</taxon>
        <taxon>Caulobacteraceae</taxon>
        <taxon>Brevundimonas</taxon>
    </lineage>
</organism>
<dbReference type="AlphaFoldDB" id="A0A7X5YL73"/>
<comment type="caution">
    <text evidence="6">The sequence shown here is derived from an EMBL/GenBank/DDBJ whole genome shotgun (WGS) entry which is preliminary data.</text>
</comment>
<name>A0A7X5YL73_9CAUL</name>